<organism evidence="1 2">
    <name type="scientific">Virgibacillus dokdonensis</name>
    <dbReference type="NCBI Taxonomy" id="302167"/>
    <lineage>
        <taxon>Bacteria</taxon>
        <taxon>Bacillati</taxon>
        <taxon>Bacillota</taxon>
        <taxon>Bacilli</taxon>
        <taxon>Bacillales</taxon>
        <taxon>Bacillaceae</taxon>
        <taxon>Virgibacillus</taxon>
    </lineage>
</organism>
<proteinExistence type="predicted"/>
<accession>A0A3E0WJ62</accession>
<evidence type="ECO:0000313" key="2">
    <source>
        <dbReference type="Proteomes" id="UP000256488"/>
    </source>
</evidence>
<evidence type="ECO:0000313" key="1">
    <source>
        <dbReference type="EMBL" id="RFA33012.1"/>
    </source>
</evidence>
<dbReference type="SUPFAM" id="SSF56112">
    <property type="entry name" value="Protein kinase-like (PK-like)"/>
    <property type="match status" value="1"/>
</dbReference>
<gene>
    <name evidence="1" type="ORF">CAI16_16225</name>
</gene>
<dbReference type="InterPro" id="IPR011009">
    <property type="entry name" value="Kinase-like_dom_sf"/>
</dbReference>
<protein>
    <recommendedName>
        <fullName evidence="3">Protein kinase domain-containing protein</fullName>
    </recommendedName>
</protein>
<evidence type="ECO:0008006" key="3">
    <source>
        <dbReference type="Google" id="ProtNLM"/>
    </source>
</evidence>
<dbReference type="Proteomes" id="UP000256488">
    <property type="component" value="Unassembled WGS sequence"/>
</dbReference>
<reference evidence="1 2" key="1">
    <citation type="submission" date="2017-05" db="EMBL/GenBank/DDBJ databases">
        <title>Virgibacillus sp. AK90 isolated from a saltern of Kakinada, India.</title>
        <authorList>
            <person name="Gupta V."/>
            <person name="Sidhu C."/>
            <person name="Korpole S."/>
            <person name="Pinnaka A.K."/>
        </authorList>
    </citation>
    <scope>NUCLEOTIDE SEQUENCE [LARGE SCALE GENOMIC DNA]</scope>
    <source>
        <strain evidence="1 2">AK90</strain>
    </source>
</reference>
<dbReference type="EMBL" id="NFZX01000046">
    <property type="protein sequence ID" value="RFA33012.1"/>
    <property type="molecule type" value="Genomic_DNA"/>
</dbReference>
<dbReference type="AlphaFoldDB" id="A0A3E0WJ62"/>
<name>A0A3E0WJ62_9BACI</name>
<sequence length="129" mass="14200">MGPGEISVLVASISIREEKHGFTIISISPALTLIGSGRSAVVCKIRSTNRVIKVFPSGYEHIAREEATVYEQLQDCALFPELYASGANYLVLDYIDGVTLYDCLVQGIPFTKKHIDEADQALHMQNDKV</sequence>
<comment type="caution">
    <text evidence="1">The sequence shown here is derived from an EMBL/GenBank/DDBJ whole genome shotgun (WGS) entry which is preliminary data.</text>
</comment>
<dbReference type="RefSeq" id="WP_116279226.1">
    <property type="nucleotide sequence ID" value="NZ_NFZX01000046.1"/>
</dbReference>